<reference evidence="2 3" key="1">
    <citation type="journal article" date="2019" name="Int. J. Syst. Evol. Microbiol.">
        <title>The Global Catalogue of Microorganisms (GCM) 10K type strain sequencing project: providing services to taxonomists for standard genome sequencing and annotation.</title>
        <authorList>
            <consortium name="The Broad Institute Genomics Platform"/>
            <consortium name="The Broad Institute Genome Sequencing Center for Infectious Disease"/>
            <person name="Wu L."/>
            <person name="Ma J."/>
        </authorList>
    </citation>
    <scope>NUCLEOTIDE SEQUENCE [LARGE SCALE GENOMIC DNA]</scope>
    <source>
        <strain evidence="2 3">IBRC-M 10256</strain>
    </source>
</reference>
<comment type="caution">
    <text evidence="2">The sequence shown here is derived from an EMBL/GenBank/DDBJ whole genome shotgun (WGS) entry which is preliminary data.</text>
</comment>
<proteinExistence type="predicted"/>
<evidence type="ECO:0000313" key="2">
    <source>
        <dbReference type="EMBL" id="MFC3959150.1"/>
    </source>
</evidence>
<sequence>MTDSNTTATDIDPATIEVVRNYFSSAGEEMHNTLVRTAYNTIIYEILDFGITLYDKDLTLIADSPGLSMFLGSNDFGIEKGVERIGEENLEPGDIVFLNYPYWSSGHVFDVLLFAPYFRDGEIIGYGAIRAHWLDLGAKDDAYILDSTDVHQEGLLMPGVKIYKGGEPDEELHDILRYNSRLPNKVIGDLNAQVAALRVGERRMVEVHEKYGTDTVEACIDRILDHGEATVREKLRELPDGTWYAEDYVDDDGITDELVKIGLEVTIDGDEFTVDFTPSADAAEGPINVPLGVTQTVAKLVLKILTTPEEPPNGGHYRPSNVVAPEGNLFHATYPAPTFTLWPAIHSIDVVFKALSQAIPEQVAASSGADLISLMIYGEHPETGQRFVEATDEGVGWGAFTGHDGEHALMHISESRVKNIPTEVFEHKVPMLVESYGLRQDSGGVGEYRGGIGAEREYRFTAPVGALTVCKNAKTERWGVGEGEAGAKHDMVWFPDSEKELHAGTHRDEFEADEKIHIKAGGGGGYGDPYDRDPEAVRMDVKNGYVSREAAREEYGVAVTEDGELDVDETESLRS</sequence>
<organism evidence="2 3">
    <name type="scientific">Halovivax cerinus</name>
    <dbReference type="NCBI Taxonomy" id="1487865"/>
    <lineage>
        <taxon>Archaea</taxon>
        <taxon>Methanobacteriati</taxon>
        <taxon>Methanobacteriota</taxon>
        <taxon>Stenosarchaea group</taxon>
        <taxon>Halobacteria</taxon>
        <taxon>Halobacteriales</taxon>
        <taxon>Natrialbaceae</taxon>
        <taxon>Halovivax</taxon>
    </lineage>
</organism>
<dbReference type="Pfam" id="PF02538">
    <property type="entry name" value="Hydantoinase_B"/>
    <property type="match status" value="1"/>
</dbReference>
<evidence type="ECO:0000259" key="1">
    <source>
        <dbReference type="Pfam" id="PF02538"/>
    </source>
</evidence>
<dbReference type="PANTHER" id="PTHR11365:SF23">
    <property type="entry name" value="HYPOTHETICAL 5-OXOPROLINASE (EUROFUNG)-RELATED"/>
    <property type="match status" value="1"/>
</dbReference>
<protein>
    <submittedName>
        <fullName evidence="2">Hydantoinase B/oxoprolinase family protein</fullName>
    </submittedName>
</protein>
<feature type="domain" description="Hydantoinase B/oxoprolinase" evidence="1">
    <location>
        <begin position="12"/>
        <end position="529"/>
    </location>
</feature>
<dbReference type="EMBL" id="JBHSAQ010000010">
    <property type="protein sequence ID" value="MFC3959150.1"/>
    <property type="molecule type" value="Genomic_DNA"/>
</dbReference>
<keyword evidence="3" id="KW-1185">Reference proteome</keyword>
<dbReference type="PANTHER" id="PTHR11365">
    <property type="entry name" value="5-OXOPROLINASE RELATED"/>
    <property type="match status" value="1"/>
</dbReference>
<dbReference type="Proteomes" id="UP001595846">
    <property type="component" value="Unassembled WGS sequence"/>
</dbReference>
<accession>A0ABD5NR22</accession>
<evidence type="ECO:0000313" key="3">
    <source>
        <dbReference type="Proteomes" id="UP001595846"/>
    </source>
</evidence>
<name>A0ABD5NR22_9EURY</name>
<dbReference type="InterPro" id="IPR003692">
    <property type="entry name" value="Hydantoinase_B"/>
</dbReference>
<dbReference type="GeneID" id="73902582"/>
<dbReference type="InterPro" id="IPR045079">
    <property type="entry name" value="Oxoprolinase-like"/>
</dbReference>
<dbReference type="RefSeq" id="WP_256533453.1">
    <property type="nucleotide sequence ID" value="NZ_CP101824.1"/>
</dbReference>
<gene>
    <name evidence="2" type="ORF">ACFOUR_12320</name>
</gene>
<dbReference type="AlphaFoldDB" id="A0ABD5NR22"/>